<sequence>MPLSIKTRTASDLASALLLIFFLHSAIGSIAQHQTAVNVLAFYTPVNAPRHAIAWAISAWQFITAALLFFPVTRRYGLGASLGYFVALSVLAWLFPGDPAQFGGLLNHITRFQTQALALSGIAVSAAGIVLRYFSRIKKQTEIIAQ</sequence>
<keyword evidence="3" id="KW-1185">Reference proteome</keyword>
<dbReference type="Proteomes" id="UP001449657">
    <property type="component" value="Chromosome"/>
</dbReference>
<reference evidence="2 3" key="1">
    <citation type="submission" date="2024-03" db="EMBL/GenBank/DDBJ databases">
        <title>Chitinophaga caseinilytica sp. nov., a casein hydrolysing bacterium isolated from forest soil.</title>
        <authorList>
            <person name="Lee D.S."/>
            <person name="Han D.M."/>
            <person name="Baek J.H."/>
            <person name="Choi D.G."/>
            <person name="Jeon J.H."/>
            <person name="Jeon C.O."/>
        </authorList>
    </citation>
    <scope>NUCLEOTIDE SEQUENCE [LARGE SCALE GENOMIC DNA]</scope>
    <source>
        <strain evidence="2 3">KACC 19118</strain>
    </source>
</reference>
<keyword evidence="1" id="KW-0472">Membrane</keyword>
<gene>
    <name evidence="2" type="ORF">WJU22_25835</name>
</gene>
<name>A0ABZ2Z3H4_9BACT</name>
<evidence type="ECO:0000313" key="3">
    <source>
        <dbReference type="Proteomes" id="UP001449657"/>
    </source>
</evidence>
<feature type="transmembrane region" description="Helical" evidence="1">
    <location>
        <begin position="52"/>
        <end position="70"/>
    </location>
</feature>
<keyword evidence="1" id="KW-0812">Transmembrane</keyword>
<dbReference type="RefSeq" id="WP_341841050.1">
    <property type="nucleotide sequence ID" value="NZ_CP149792.1"/>
</dbReference>
<dbReference type="EMBL" id="CP150096">
    <property type="protein sequence ID" value="WZN46319.1"/>
    <property type="molecule type" value="Genomic_DNA"/>
</dbReference>
<evidence type="ECO:0000313" key="2">
    <source>
        <dbReference type="EMBL" id="WZN46319.1"/>
    </source>
</evidence>
<organism evidence="2 3">
    <name type="scientific">Chitinophaga caseinilytica</name>
    <dbReference type="NCBI Taxonomy" id="2267521"/>
    <lineage>
        <taxon>Bacteria</taxon>
        <taxon>Pseudomonadati</taxon>
        <taxon>Bacteroidota</taxon>
        <taxon>Chitinophagia</taxon>
        <taxon>Chitinophagales</taxon>
        <taxon>Chitinophagaceae</taxon>
        <taxon>Chitinophaga</taxon>
    </lineage>
</organism>
<keyword evidence="1" id="KW-1133">Transmembrane helix</keyword>
<feature type="transmembrane region" description="Helical" evidence="1">
    <location>
        <begin position="116"/>
        <end position="134"/>
    </location>
</feature>
<protein>
    <submittedName>
        <fullName evidence="2">MauE/DoxX family redox-associated membrane protein</fullName>
    </submittedName>
</protein>
<accession>A0ABZ2Z3H4</accession>
<evidence type="ECO:0000256" key="1">
    <source>
        <dbReference type="SAM" id="Phobius"/>
    </source>
</evidence>
<proteinExistence type="predicted"/>
<feature type="transmembrane region" description="Helical" evidence="1">
    <location>
        <begin position="77"/>
        <end position="96"/>
    </location>
</feature>